<sequence>MACSTVKKLPRVTCGKAAGVFTCRGCVKDFCTRHATEHRQMLDQQMEEVSLCRDQLKQSFDEQTKQPRQHPLMQQIDEWEQNSIEKIHQVADDARKQLLNAIGKHTNKMTQVLGDLTQQLTKARDDDDFVETDLKEWTDKLNKIKNDWTTPQTINIQQDVSEISFIRKIAINDWPGDYLEHSAGDIRIEENGFVIIHGQSQGHAAVRGKCQYSSGQHRFRFKVEKLDASKWVFFGIKPKVAPMIADSANTNTAYGWAGGNAVLLNGVVQSNYNGYTSDMEISNIFE</sequence>
<evidence type="ECO:0000313" key="1">
    <source>
        <dbReference type="EMBL" id="CAF0869437.1"/>
    </source>
</evidence>
<organism evidence="1 3">
    <name type="scientific">Rotaria sordida</name>
    <dbReference type="NCBI Taxonomy" id="392033"/>
    <lineage>
        <taxon>Eukaryota</taxon>
        <taxon>Metazoa</taxon>
        <taxon>Spiralia</taxon>
        <taxon>Gnathifera</taxon>
        <taxon>Rotifera</taxon>
        <taxon>Eurotatoria</taxon>
        <taxon>Bdelloidea</taxon>
        <taxon>Philodinida</taxon>
        <taxon>Philodinidae</taxon>
        <taxon>Rotaria</taxon>
    </lineage>
</organism>
<dbReference type="InterPro" id="IPR036708">
    <property type="entry name" value="BipD-like_sf"/>
</dbReference>
<dbReference type="Gene3D" id="1.20.1710.10">
    <property type="entry name" value="IpaD-like"/>
    <property type="match status" value="1"/>
</dbReference>
<dbReference type="Proteomes" id="UP000663864">
    <property type="component" value="Unassembled WGS sequence"/>
</dbReference>
<protein>
    <submittedName>
        <fullName evidence="1">Uncharacterized protein</fullName>
    </submittedName>
</protein>
<dbReference type="AlphaFoldDB" id="A0A813XT24"/>
<evidence type="ECO:0000313" key="2">
    <source>
        <dbReference type="EMBL" id="CAF3990410.1"/>
    </source>
</evidence>
<reference evidence="1" key="1">
    <citation type="submission" date="2021-02" db="EMBL/GenBank/DDBJ databases">
        <authorList>
            <person name="Nowell W R."/>
        </authorList>
    </citation>
    <scope>NUCLEOTIDE SEQUENCE</scope>
</reference>
<evidence type="ECO:0000313" key="3">
    <source>
        <dbReference type="Proteomes" id="UP000663864"/>
    </source>
</evidence>
<accession>A0A813XT24</accession>
<dbReference type="EMBL" id="CAJOBD010004333">
    <property type="protein sequence ID" value="CAF3990410.1"/>
    <property type="molecule type" value="Genomic_DNA"/>
</dbReference>
<comment type="caution">
    <text evidence="1">The sequence shown here is derived from an EMBL/GenBank/DDBJ whole genome shotgun (WGS) entry which is preliminary data.</text>
</comment>
<name>A0A813XT24_9BILA</name>
<gene>
    <name evidence="2" type="ORF">JBS370_LOCUS25688</name>
    <name evidence="1" type="ORF">ZHD862_LOCUS5803</name>
</gene>
<dbReference type="EMBL" id="CAJNOT010000156">
    <property type="protein sequence ID" value="CAF0869437.1"/>
    <property type="molecule type" value="Genomic_DNA"/>
</dbReference>
<dbReference type="Proteomes" id="UP000663836">
    <property type="component" value="Unassembled WGS sequence"/>
</dbReference>
<proteinExistence type="predicted"/>